<proteinExistence type="inferred from homology"/>
<dbReference type="CDD" id="cd08829">
    <property type="entry name" value="SPFH_paraslipin"/>
    <property type="match status" value="1"/>
</dbReference>
<gene>
    <name evidence="6" type="ORF">FNF27_04356</name>
    <name evidence="5" type="ORF">FNF28_03672</name>
    <name evidence="4" type="ORF">FNF29_05887</name>
</gene>
<keyword evidence="2" id="KW-0472">Membrane</keyword>
<protein>
    <recommendedName>
        <fullName evidence="3">Band 7 domain-containing protein</fullName>
    </recommendedName>
</protein>
<dbReference type="Gene3D" id="3.30.479.30">
    <property type="entry name" value="Band 7 domain"/>
    <property type="match status" value="1"/>
</dbReference>
<dbReference type="Proteomes" id="UP000324907">
    <property type="component" value="Unassembled WGS sequence"/>
</dbReference>
<dbReference type="GO" id="GO:0005886">
    <property type="term" value="C:plasma membrane"/>
    <property type="evidence" value="ECO:0007669"/>
    <property type="project" value="UniProtKB-ARBA"/>
</dbReference>
<dbReference type="FunFam" id="3.30.479.30:FF:000004">
    <property type="entry name" value="Putative membrane protease family, stomatin"/>
    <property type="match status" value="1"/>
</dbReference>
<dbReference type="InterPro" id="IPR036013">
    <property type="entry name" value="Band_7/SPFH_dom_sf"/>
</dbReference>
<sequence>MDEGEVAALVVIVVLSILLFVLVRKGFVVVRNAEVMIIERLGKFNRVLKPGIHWVIPIIEFPRTINWRFLSAQADSSKTRVNIVDTNRVDLREHLIDLTKQPVITKDTVSVQCDAMVFFKVVDPRNAVYRVKNLPDSIEFLCQSTLRDIIARMTLDDTFSSREIINAELLSRVQLDSERWGVQITRVEIFNILPPADIADAMEQQIRAERSRRAQVLRADGQREAAVIMSRGTAAETLNEAEGERASAITRAKGAADAKVLEARAQAASIRHLRGALTEGGFKAVDYLSSISYLNTLGRISAGGEAVLLPWEAVSAADSIMSPSGPRPVAA</sequence>
<evidence type="ECO:0000256" key="1">
    <source>
        <dbReference type="ARBA" id="ARBA00008164"/>
    </source>
</evidence>
<dbReference type="PRINTS" id="PR00721">
    <property type="entry name" value="STOMATIN"/>
</dbReference>
<accession>A0A5A8E8P6</accession>
<organism evidence="6 7">
    <name type="scientific">Cafeteria roenbergensis</name>
    <name type="common">Marine flagellate</name>
    <dbReference type="NCBI Taxonomy" id="33653"/>
    <lineage>
        <taxon>Eukaryota</taxon>
        <taxon>Sar</taxon>
        <taxon>Stramenopiles</taxon>
        <taxon>Bigyra</taxon>
        <taxon>Opalozoa</taxon>
        <taxon>Bicosoecida</taxon>
        <taxon>Cafeteriaceae</taxon>
        <taxon>Cafeteria</taxon>
    </lineage>
</organism>
<dbReference type="SUPFAM" id="SSF117892">
    <property type="entry name" value="Band 7/SPFH domain"/>
    <property type="match status" value="1"/>
</dbReference>
<reference evidence="7 8" key="1">
    <citation type="submission" date="2019-07" db="EMBL/GenBank/DDBJ databases">
        <title>Genomes of Cafeteria roenbergensis.</title>
        <authorList>
            <person name="Fischer M.G."/>
            <person name="Hackl T."/>
            <person name="Roman M."/>
        </authorList>
    </citation>
    <scope>NUCLEOTIDE SEQUENCE [LARGE SCALE GENOMIC DNA]</scope>
    <source>
        <strain evidence="4 8">BVI</strain>
        <strain evidence="6 7">E4-10P</strain>
        <strain evidence="5 9">RCC970-E3</strain>
    </source>
</reference>
<feature type="domain" description="Band 7" evidence="3">
    <location>
        <begin position="25"/>
        <end position="206"/>
    </location>
</feature>
<evidence type="ECO:0000313" key="9">
    <source>
        <dbReference type="Proteomes" id="UP000324907"/>
    </source>
</evidence>
<comment type="caution">
    <text evidence="6">The sequence shown here is derived from an EMBL/GenBank/DDBJ whole genome shotgun (WGS) entry which is preliminary data.</text>
</comment>
<dbReference type="SMART" id="SM00244">
    <property type="entry name" value="PHB"/>
    <property type="match status" value="1"/>
</dbReference>
<dbReference type="OrthoDB" id="434619at2759"/>
<evidence type="ECO:0000313" key="5">
    <source>
        <dbReference type="EMBL" id="KAA0164785.1"/>
    </source>
</evidence>
<dbReference type="Pfam" id="PF01145">
    <property type="entry name" value="Band_7"/>
    <property type="match status" value="1"/>
</dbReference>
<dbReference type="PANTHER" id="PTHR43327">
    <property type="entry name" value="STOMATIN-LIKE PROTEIN 2, MITOCHONDRIAL"/>
    <property type="match status" value="1"/>
</dbReference>
<dbReference type="Proteomes" id="UP000323011">
    <property type="component" value="Unassembled WGS sequence"/>
</dbReference>
<evidence type="ECO:0000313" key="6">
    <source>
        <dbReference type="EMBL" id="KAA0174135.1"/>
    </source>
</evidence>
<dbReference type="EMBL" id="VLTL01000052">
    <property type="protein sequence ID" value="KAA0164785.1"/>
    <property type="molecule type" value="Genomic_DNA"/>
</dbReference>
<feature type="transmembrane region" description="Helical" evidence="2">
    <location>
        <begin position="6"/>
        <end position="23"/>
    </location>
</feature>
<dbReference type="InterPro" id="IPR001107">
    <property type="entry name" value="Band_7"/>
</dbReference>
<evidence type="ECO:0000259" key="3">
    <source>
        <dbReference type="SMART" id="SM00244"/>
    </source>
</evidence>
<evidence type="ECO:0000313" key="8">
    <source>
        <dbReference type="Proteomes" id="UP000323011"/>
    </source>
</evidence>
<dbReference type="PANTHER" id="PTHR43327:SF10">
    <property type="entry name" value="STOMATIN-LIKE PROTEIN 2, MITOCHONDRIAL"/>
    <property type="match status" value="1"/>
</dbReference>
<dbReference type="InterPro" id="IPR001972">
    <property type="entry name" value="Stomatin_HflK_fam"/>
</dbReference>
<keyword evidence="2" id="KW-0812">Transmembrane</keyword>
<dbReference type="Proteomes" id="UP000322899">
    <property type="component" value="Unassembled WGS sequence"/>
</dbReference>
<keyword evidence="2" id="KW-1133">Transmembrane helix</keyword>
<comment type="similarity">
    <text evidence="1">Belongs to the band 7/mec-2 family.</text>
</comment>
<dbReference type="EMBL" id="VLTN01000042">
    <property type="protein sequence ID" value="KAA0149501.1"/>
    <property type="molecule type" value="Genomic_DNA"/>
</dbReference>
<dbReference type="AlphaFoldDB" id="A0A5A8E8P6"/>
<name>A0A5A8E8P6_CAFRO</name>
<evidence type="ECO:0000256" key="2">
    <source>
        <dbReference type="SAM" id="Phobius"/>
    </source>
</evidence>
<evidence type="ECO:0000313" key="4">
    <source>
        <dbReference type="EMBL" id="KAA0149501.1"/>
    </source>
</evidence>
<dbReference type="OMA" id="AMNMQLK"/>
<evidence type="ECO:0000313" key="7">
    <source>
        <dbReference type="Proteomes" id="UP000322899"/>
    </source>
</evidence>
<dbReference type="EMBL" id="VLTO01000025">
    <property type="protein sequence ID" value="KAA0174135.1"/>
    <property type="molecule type" value="Genomic_DNA"/>
</dbReference>
<dbReference type="InterPro" id="IPR050710">
    <property type="entry name" value="Band7/mec-2_domain"/>
</dbReference>
<dbReference type="GO" id="GO:0098552">
    <property type="term" value="C:side of membrane"/>
    <property type="evidence" value="ECO:0007669"/>
    <property type="project" value="UniProtKB-ARBA"/>
</dbReference>
<keyword evidence="8" id="KW-1185">Reference proteome</keyword>